<dbReference type="Pfam" id="PF12849">
    <property type="entry name" value="PBP_like_2"/>
    <property type="match status" value="1"/>
</dbReference>
<dbReference type="Gene3D" id="3.40.190.10">
    <property type="entry name" value="Periplasmic binding protein-like II"/>
    <property type="match status" value="2"/>
</dbReference>
<evidence type="ECO:0000256" key="6">
    <source>
        <dbReference type="ARBA" id="ARBA00022592"/>
    </source>
</evidence>
<evidence type="ECO:0000256" key="4">
    <source>
        <dbReference type="ARBA" id="ARBA00021889"/>
    </source>
</evidence>
<dbReference type="EMBL" id="VWNA01000001">
    <property type="protein sequence ID" value="MQT13434.1"/>
    <property type="molecule type" value="Genomic_DNA"/>
</dbReference>
<proteinExistence type="inferred from homology"/>
<evidence type="ECO:0000256" key="8">
    <source>
        <dbReference type="SAM" id="SignalP"/>
    </source>
</evidence>
<dbReference type="PIRSF" id="PIRSF002756">
    <property type="entry name" value="PstS"/>
    <property type="match status" value="1"/>
</dbReference>
<comment type="function">
    <text evidence="1 7">Part of the ABC transporter complex PstSACB involved in phosphate import.</text>
</comment>
<comment type="similarity">
    <text evidence="2 7">Belongs to the PstS family.</text>
</comment>
<keyword evidence="8" id="KW-0732">Signal</keyword>
<evidence type="ECO:0000313" key="10">
    <source>
        <dbReference type="EMBL" id="MQT13434.1"/>
    </source>
</evidence>
<organism evidence="10 11">
    <name type="scientific">Segnochrobactrum spirostomi</name>
    <dbReference type="NCBI Taxonomy" id="2608987"/>
    <lineage>
        <taxon>Bacteria</taxon>
        <taxon>Pseudomonadati</taxon>
        <taxon>Pseudomonadota</taxon>
        <taxon>Alphaproteobacteria</taxon>
        <taxon>Hyphomicrobiales</taxon>
        <taxon>Segnochrobactraceae</taxon>
        <taxon>Segnochrobactrum</taxon>
    </lineage>
</organism>
<dbReference type="GO" id="GO:0035435">
    <property type="term" value="P:phosphate ion transmembrane transport"/>
    <property type="evidence" value="ECO:0007669"/>
    <property type="project" value="InterPro"/>
</dbReference>
<name>A0A6A7Y2V6_9HYPH</name>
<evidence type="ECO:0000313" key="11">
    <source>
        <dbReference type="Proteomes" id="UP000332515"/>
    </source>
</evidence>
<keyword evidence="6 7" id="KW-0592">Phosphate transport</keyword>
<keyword evidence="11" id="KW-1185">Reference proteome</keyword>
<feature type="domain" description="PBP" evidence="9">
    <location>
        <begin position="30"/>
        <end position="318"/>
    </location>
</feature>
<dbReference type="SUPFAM" id="SSF53850">
    <property type="entry name" value="Periplasmic binding protein-like II"/>
    <property type="match status" value="1"/>
</dbReference>
<reference evidence="10 11" key="1">
    <citation type="submission" date="2019-09" db="EMBL/GenBank/DDBJ databases">
        <title>Segnochrobactrum spirostomi gen. nov., sp. nov., isolated from the ciliate Spirostomum cf. yagiui and description of a novel family, Segnochrobactraceae fam. nov. within the order Rhizobiales of the class Alphaproteobacteria.</title>
        <authorList>
            <person name="Akter S."/>
            <person name="Shazib S.U.A."/>
            <person name="Shin M.K."/>
        </authorList>
    </citation>
    <scope>NUCLEOTIDE SEQUENCE [LARGE SCALE GENOMIC DNA]</scope>
    <source>
        <strain evidence="10 11">Sp-1</strain>
    </source>
</reference>
<feature type="signal peptide" evidence="8">
    <location>
        <begin position="1"/>
        <end position="32"/>
    </location>
</feature>
<comment type="caution">
    <text evidence="10">The sequence shown here is derived from an EMBL/GenBank/DDBJ whole genome shotgun (WGS) entry which is preliminary data.</text>
</comment>
<dbReference type="GO" id="GO:0043190">
    <property type="term" value="C:ATP-binding cassette (ABC) transporter complex"/>
    <property type="evidence" value="ECO:0007669"/>
    <property type="project" value="InterPro"/>
</dbReference>
<dbReference type="CDD" id="cd13565">
    <property type="entry name" value="PBP2_PstS"/>
    <property type="match status" value="1"/>
</dbReference>
<evidence type="ECO:0000259" key="9">
    <source>
        <dbReference type="Pfam" id="PF12849"/>
    </source>
</evidence>
<dbReference type="RefSeq" id="WP_153481984.1">
    <property type="nucleotide sequence ID" value="NZ_VWNA01000001.1"/>
</dbReference>
<protein>
    <recommendedName>
        <fullName evidence="4 7">Phosphate-binding protein PstS</fullName>
    </recommendedName>
</protein>
<evidence type="ECO:0000256" key="3">
    <source>
        <dbReference type="ARBA" id="ARBA00011529"/>
    </source>
</evidence>
<evidence type="ECO:0000256" key="5">
    <source>
        <dbReference type="ARBA" id="ARBA00022448"/>
    </source>
</evidence>
<dbReference type="AlphaFoldDB" id="A0A6A7Y2V6"/>
<feature type="chain" id="PRO_5025553753" description="Phosphate-binding protein PstS" evidence="8">
    <location>
        <begin position="33"/>
        <end position="360"/>
    </location>
</feature>
<evidence type="ECO:0000256" key="1">
    <source>
        <dbReference type="ARBA" id="ARBA00002841"/>
    </source>
</evidence>
<comment type="subunit">
    <text evidence="3 7">The complex is composed of two ATP-binding proteins (PstB), two transmembrane proteins (PstC and PstA) and a solute-binding protein (PstS).</text>
</comment>
<evidence type="ECO:0000256" key="2">
    <source>
        <dbReference type="ARBA" id="ARBA00008725"/>
    </source>
</evidence>
<accession>A0A6A7Y2V6</accession>
<dbReference type="GO" id="GO:0042301">
    <property type="term" value="F:phosphate ion binding"/>
    <property type="evidence" value="ECO:0007669"/>
    <property type="project" value="InterPro"/>
</dbReference>
<dbReference type="InterPro" id="IPR024370">
    <property type="entry name" value="PBP_domain"/>
</dbReference>
<dbReference type="NCBIfam" id="TIGR00975">
    <property type="entry name" value="3a0107s03"/>
    <property type="match status" value="1"/>
</dbReference>
<dbReference type="PANTHER" id="PTHR42996:SF1">
    <property type="entry name" value="PHOSPHATE-BINDING PROTEIN PSTS"/>
    <property type="match status" value="1"/>
</dbReference>
<dbReference type="Proteomes" id="UP000332515">
    <property type="component" value="Unassembled WGS sequence"/>
</dbReference>
<sequence>MDGRTVMGRVRRAGLGALVGFLGLAAGFGTAAADGVVNGAGSTAVFPLMNVWAQAYQEKTGTPITYQPNGGGAGVAQFDENSVTFVLVEDPASPAELQKNGFVQWPLVFTGIVPVVNLPNLQSGKLVLDGPTLGSILDGKITRWNDPAIVALNQGLGLPDAPIVVISRAEPAGSTFALTRYLSATSPAFDSQIGPTDSPQFVKGPTASGDAGMAAEVASTPNAIGWTDYADAVAAKLPLVAIKTTSGAVVAPTPATFTQAVNDLTGAFDGGLGFADLMIDQSRTGGWPILATTFVLMDAVPDDRASGEAALKFFDWAYRTGTAQATQLGYVPVPATLLNGIETLWGAAIIIDDKPLWPVK</sequence>
<evidence type="ECO:0000256" key="7">
    <source>
        <dbReference type="PIRNR" id="PIRNR002756"/>
    </source>
</evidence>
<dbReference type="InterPro" id="IPR050962">
    <property type="entry name" value="Phosphate-bind_PstS"/>
</dbReference>
<keyword evidence="5 7" id="KW-0813">Transport</keyword>
<dbReference type="PANTHER" id="PTHR42996">
    <property type="entry name" value="PHOSPHATE-BINDING PROTEIN PSTS"/>
    <property type="match status" value="1"/>
</dbReference>
<gene>
    <name evidence="10" type="primary">pstS</name>
    <name evidence="10" type="ORF">F0357_12435</name>
</gene>
<dbReference type="InterPro" id="IPR005673">
    <property type="entry name" value="ABC_phos-bd_PstS"/>
</dbReference>